<evidence type="ECO:0000256" key="4">
    <source>
        <dbReference type="ARBA" id="ARBA00022842"/>
    </source>
</evidence>
<dbReference type="EC" id="5.4.2.10" evidence="6"/>
<evidence type="ECO:0000256" key="1">
    <source>
        <dbReference type="ARBA" id="ARBA00010231"/>
    </source>
</evidence>
<comment type="caution">
    <text evidence="11">The sequence shown here is derived from an EMBL/GenBank/DDBJ whole genome shotgun (WGS) entry which is preliminary data.</text>
</comment>
<keyword evidence="4 6" id="KW-0460">Magnesium</keyword>
<feature type="binding site" evidence="6">
    <location>
        <position position="254"/>
    </location>
    <ligand>
        <name>Mg(2+)</name>
        <dbReference type="ChEBI" id="CHEBI:18420"/>
    </ligand>
</feature>
<comment type="function">
    <text evidence="6">Catalyzes the conversion of glucosamine-6-phosphate to glucosamine-1-phosphate.</text>
</comment>
<evidence type="ECO:0000259" key="9">
    <source>
        <dbReference type="Pfam" id="PF02879"/>
    </source>
</evidence>
<organism evidence="11 12">
    <name type="scientific">Brevundimonas balnearis</name>
    <dbReference type="NCBI Taxonomy" id="1572858"/>
    <lineage>
        <taxon>Bacteria</taxon>
        <taxon>Pseudomonadati</taxon>
        <taxon>Pseudomonadota</taxon>
        <taxon>Alphaproteobacteria</taxon>
        <taxon>Caulobacterales</taxon>
        <taxon>Caulobacteraceae</taxon>
        <taxon>Brevundimonas</taxon>
    </lineage>
</organism>
<evidence type="ECO:0000256" key="2">
    <source>
        <dbReference type="ARBA" id="ARBA00022553"/>
    </source>
</evidence>
<evidence type="ECO:0000259" key="7">
    <source>
        <dbReference type="Pfam" id="PF00408"/>
    </source>
</evidence>
<comment type="similarity">
    <text evidence="1 6">Belongs to the phosphohexose mutase family.</text>
</comment>
<dbReference type="InterPro" id="IPR005843">
    <property type="entry name" value="A-D-PHexomutase_C"/>
</dbReference>
<dbReference type="RefSeq" id="WP_376835856.1">
    <property type="nucleotide sequence ID" value="NZ_JBHLSW010000005.1"/>
</dbReference>
<dbReference type="GO" id="GO:0008966">
    <property type="term" value="F:phosphoglucosamine mutase activity"/>
    <property type="evidence" value="ECO:0007669"/>
    <property type="project" value="UniProtKB-EC"/>
</dbReference>
<keyword evidence="2 6" id="KW-0597">Phosphoprotein</keyword>
<sequence>MTAKGEVKRRYFGTDGIRGRANTRPMTAEVALRVGLAAGRFFMSADDRRHLVVIGKDTRLSGYMIEPALVAGFASVGMDVRTFGPIPTPGVAMMTRSMRADLGVMISASHNDYADNGIKLFGPDGYKLSDEIESRIEAMMDRDLAEDLAAPDRLGRVKRIDDAQARYVEIAKKAFPKRLSLKGLRVAVDCANGAAYKVAPTTLYELGAEVFTVGVQPNGMNINQECGSTHPQKLIEAVRTYRADIGIALDGDADRLIVVDEKGQIVDGDQIMALIALDWAAHGLLAGGGVVATVMSNLGLERRLQAEGLTLERTKVGDRYVMERMREGGFNLGGEQSGHLILHDHATTGDGLMAALQVLAVLVDSGRPMSELARQFDPVPQRLENVRFTTGSPLDSAKVTAAIAEGERALAGSGRVLVRPSGTEKLIRVMAEGDDAALVKRVVSEIAEAVRTAG</sequence>
<gene>
    <name evidence="6 11" type="primary">glmM</name>
    <name evidence="11" type="ORF">ACFFGE_08350</name>
</gene>
<dbReference type="PANTHER" id="PTHR42946">
    <property type="entry name" value="PHOSPHOHEXOSE MUTASE"/>
    <property type="match status" value="1"/>
</dbReference>
<dbReference type="InterPro" id="IPR006352">
    <property type="entry name" value="GlmM_bact"/>
</dbReference>
<feature type="binding site" evidence="6">
    <location>
        <position position="252"/>
    </location>
    <ligand>
        <name>Mg(2+)</name>
        <dbReference type="ChEBI" id="CHEBI:18420"/>
    </ligand>
</feature>
<dbReference type="Pfam" id="PF02878">
    <property type="entry name" value="PGM_PMM_I"/>
    <property type="match status" value="1"/>
</dbReference>
<dbReference type="InterPro" id="IPR050060">
    <property type="entry name" value="Phosphoglucosamine_mutase"/>
</dbReference>
<feature type="active site" description="Phosphoserine intermediate" evidence="6">
    <location>
        <position position="109"/>
    </location>
</feature>
<dbReference type="InterPro" id="IPR005845">
    <property type="entry name" value="A-D-PHexomutase_a/b/a-II"/>
</dbReference>
<dbReference type="Pfam" id="PF02880">
    <property type="entry name" value="PGM_PMM_III"/>
    <property type="match status" value="1"/>
</dbReference>
<dbReference type="CDD" id="cd05802">
    <property type="entry name" value="GlmM"/>
    <property type="match status" value="1"/>
</dbReference>
<keyword evidence="12" id="KW-1185">Reference proteome</keyword>
<feature type="binding site" description="via phosphate group" evidence="6">
    <location>
        <position position="109"/>
    </location>
    <ligand>
        <name>Mg(2+)</name>
        <dbReference type="ChEBI" id="CHEBI:18420"/>
    </ligand>
</feature>
<evidence type="ECO:0000256" key="5">
    <source>
        <dbReference type="ARBA" id="ARBA00023235"/>
    </source>
</evidence>
<accession>A0ABV6R5F9</accession>
<keyword evidence="5 6" id="KW-0413">Isomerase</keyword>
<dbReference type="SUPFAM" id="SSF55957">
    <property type="entry name" value="Phosphoglucomutase, C-terminal domain"/>
    <property type="match status" value="1"/>
</dbReference>
<keyword evidence="3 6" id="KW-0479">Metal-binding</keyword>
<comment type="PTM">
    <text evidence="6">Activated by phosphorylation.</text>
</comment>
<feature type="domain" description="Alpha-D-phosphohexomutase C-terminal" evidence="7">
    <location>
        <begin position="385"/>
        <end position="449"/>
    </location>
</feature>
<name>A0ABV6R5F9_9CAUL</name>
<dbReference type="Pfam" id="PF02879">
    <property type="entry name" value="PGM_PMM_II"/>
    <property type="match status" value="1"/>
</dbReference>
<dbReference type="HAMAP" id="MF_01554_B">
    <property type="entry name" value="GlmM_B"/>
    <property type="match status" value="1"/>
</dbReference>
<dbReference type="Proteomes" id="UP001589906">
    <property type="component" value="Unassembled WGS sequence"/>
</dbReference>
<reference evidence="11 12" key="1">
    <citation type="submission" date="2024-09" db="EMBL/GenBank/DDBJ databases">
        <authorList>
            <person name="Sun Q."/>
            <person name="Mori K."/>
        </authorList>
    </citation>
    <scope>NUCLEOTIDE SEQUENCE [LARGE SCALE GENOMIC DNA]</scope>
    <source>
        <strain evidence="11 12">NCAIM B.02621</strain>
    </source>
</reference>
<evidence type="ECO:0000259" key="8">
    <source>
        <dbReference type="Pfam" id="PF02878"/>
    </source>
</evidence>
<dbReference type="NCBIfam" id="NF008139">
    <property type="entry name" value="PRK10887.1"/>
    <property type="match status" value="1"/>
</dbReference>
<protein>
    <recommendedName>
        <fullName evidence="6">Phosphoglucosamine mutase</fullName>
        <ecNumber evidence="6">5.4.2.10</ecNumber>
    </recommendedName>
</protein>
<comment type="cofactor">
    <cofactor evidence="6">
        <name>Mg(2+)</name>
        <dbReference type="ChEBI" id="CHEBI:18420"/>
    </cofactor>
    <text evidence="6">Binds 1 Mg(2+) ion per subunit.</text>
</comment>
<feature type="binding site" evidence="6">
    <location>
        <position position="250"/>
    </location>
    <ligand>
        <name>Mg(2+)</name>
        <dbReference type="ChEBI" id="CHEBI:18420"/>
    </ligand>
</feature>
<dbReference type="Gene3D" id="3.40.120.10">
    <property type="entry name" value="Alpha-D-Glucose-1,6-Bisphosphate, subunit A, domain 3"/>
    <property type="match status" value="3"/>
</dbReference>
<proteinExistence type="inferred from homology"/>
<dbReference type="InterPro" id="IPR005841">
    <property type="entry name" value="Alpha-D-phosphohexomutase_SF"/>
</dbReference>
<dbReference type="SUPFAM" id="SSF53738">
    <property type="entry name" value="Phosphoglucomutase, first 3 domains"/>
    <property type="match status" value="3"/>
</dbReference>
<evidence type="ECO:0000256" key="3">
    <source>
        <dbReference type="ARBA" id="ARBA00022723"/>
    </source>
</evidence>
<dbReference type="PRINTS" id="PR00509">
    <property type="entry name" value="PGMPMM"/>
</dbReference>
<dbReference type="InterPro" id="IPR016055">
    <property type="entry name" value="A-D-PHexomutase_a/b/a-I/II/III"/>
</dbReference>
<feature type="domain" description="Alpha-D-phosphohexomutase alpha/beta/alpha" evidence="10">
    <location>
        <begin position="267"/>
        <end position="375"/>
    </location>
</feature>
<dbReference type="InterPro" id="IPR005846">
    <property type="entry name" value="A-D-PHexomutase_a/b/a-III"/>
</dbReference>
<evidence type="ECO:0000313" key="12">
    <source>
        <dbReference type="Proteomes" id="UP001589906"/>
    </source>
</evidence>
<dbReference type="EMBL" id="JBHLSW010000005">
    <property type="protein sequence ID" value="MFC0633888.1"/>
    <property type="molecule type" value="Genomic_DNA"/>
</dbReference>
<feature type="modified residue" description="Phosphoserine" evidence="6">
    <location>
        <position position="109"/>
    </location>
</feature>
<dbReference type="InterPro" id="IPR036900">
    <property type="entry name" value="A-D-PHexomutase_C_sf"/>
</dbReference>
<evidence type="ECO:0000256" key="6">
    <source>
        <dbReference type="HAMAP-Rule" id="MF_01554"/>
    </source>
</evidence>
<feature type="domain" description="Alpha-D-phosphohexomutase alpha/beta/alpha" evidence="9">
    <location>
        <begin position="166"/>
        <end position="263"/>
    </location>
</feature>
<evidence type="ECO:0000313" key="11">
    <source>
        <dbReference type="EMBL" id="MFC0633888.1"/>
    </source>
</evidence>
<comment type="catalytic activity">
    <reaction evidence="6">
        <text>alpha-D-glucosamine 1-phosphate = D-glucosamine 6-phosphate</text>
        <dbReference type="Rhea" id="RHEA:23424"/>
        <dbReference type="ChEBI" id="CHEBI:58516"/>
        <dbReference type="ChEBI" id="CHEBI:58725"/>
        <dbReference type="EC" id="5.4.2.10"/>
    </reaction>
</comment>
<feature type="domain" description="Alpha-D-phosphohexomutase alpha/beta/alpha" evidence="8">
    <location>
        <begin position="9"/>
        <end position="143"/>
    </location>
</feature>
<evidence type="ECO:0000259" key="10">
    <source>
        <dbReference type="Pfam" id="PF02880"/>
    </source>
</evidence>
<dbReference type="NCBIfam" id="TIGR01455">
    <property type="entry name" value="glmM"/>
    <property type="match status" value="1"/>
</dbReference>
<dbReference type="Gene3D" id="3.30.310.50">
    <property type="entry name" value="Alpha-D-phosphohexomutase, C-terminal domain"/>
    <property type="match status" value="1"/>
</dbReference>
<dbReference type="PANTHER" id="PTHR42946:SF1">
    <property type="entry name" value="PHOSPHOGLUCOMUTASE (ALPHA-D-GLUCOSE-1,6-BISPHOSPHATE-DEPENDENT)"/>
    <property type="match status" value="1"/>
</dbReference>
<dbReference type="InterPro" id="IPR005844">
    <property type="entry name" value="A-D-PHexomutase_a/b/a-I"/>
</dbReference>
<dbReference type="Pfam" id="PF00408">
    <property type="entry name" value="PGM_PMM_IV"/>
    <property type="match status" value="1"/>
</dbReference>